<evidence type="ECO:0000313" key="7">
    <source>
        <dbReference type="Proteomes" id="UP000027345"/>
    </source>
</evidence>
<dbReference type="GO" id="GO:0000271">
    <property type="term" value="P:polysaccharide biosynthetic process"/>
    <property type="evidence" value="ECO:0007669"/>
    <property type="project" value="InterPro"/>
</dbReference>
<feature type="domain" description="UDP-glucose/GDP-mannose dehydrogenase C-terminal" evidence="5">
    <location>
        <begin position="330"/>
        <end position="430"/>
    </location>
</feature>
<dbReference type="SUPFAM" id="SSF52413">
    <property type="entry name" value="UDP-glucose/GDP-mannose dehydrogenase C-terminal domain"/>
    <property type="match status" value="1"/>
</dbReference>
<dbReference type="InterPro" id="IPR028359">
    <property type="entry name" value="UDP_ManNAc/GlcNAc_DH"/>
</dbReference>
<dbReference type="SUPFAM" id="SSF48179">
    <property type="entry name" value="6-phosphogluconate dehydrogenase C-terminal domain-like"/>
    <property type="match status" value="1"/>
</dbReference>
<comment type="caution">
    <text evidence="6">The sequence shown here is derived from an EMBL/GenBank/DDBJ whole genome shotgun (WGS) entry which is preliminary data.</text>
</comment>
<evidence type="ECO:0000256" key="3">
    <source>
        <dbReference type="ARBA" id="ARBA00023027"/>
    </source>
</evidence>
<dbReference type="Proteomes" id="UP000027345">
    <property type="component" value="Unassembled WGS sequence"/>
</dbReference>
<evidence type="ECO:0000256" key="2">
    <source>
        <dbReference type="ARBA" id="ARBA00023002"/>
    </source>
</evidence>
<dbReference type="PIRSF" id="PIRSF500136">
    <property type="entry name" value="UDP_ManNAc_DH"/>
    <property type="match status" value="1"/>
</dbReference>
<dbReference type="Pfam" id="PF03721">
    <property type="entry name" value="UDPG_MGDP_dh_N"/>
    <property type="match status" value="1"/>
</dbReference>
<dbReference type="eggNOG" id="COG0677">
    <property type="taxonomic scope" value="Bacteria"/>
</dbReference>
<dbReference type="Pfam" id="PF03720">
    <property type="entry name" value="UDPG_MGDP_dh_C"/>
    <property type="match status" value="1"/>
</dbReference>
<dbReference type="EMBL" id="JMQI01000014">
    <property type="protein sequence ID" value="KDN22765.1"/>
    <property type="molecule type" value="Genomic_DNA"/>
</dbReference>
<dbReference type="SUPFAM" id="SSF51735">
    <property type="entry name" value="NAD(P)-binding Rossmann-fold domains"/>
    <property type="match status" value="1"/>
</dbReference>
<dbReference type="AlphaFoldDB" id="A0A066U6R2"/>
<dbReference type="GO" id="GO:0016628">
    <property type="term" value="F:oxidoreductase activity, acting on the CH-CH group of donors, NAD or NADP as acceptor"/>
    <property type="evidence" value="ECO:0007669"/>
    <property type="project" value="InterPro"/>
</dbReference>
<dbReference type="Pfam" id="PF00984">
    <property type="entry name" value="UDPG_MGDP_dh"/>
    <property type="match status" value="1"/>
</dbReference>
<accession>A0A066U6R2</accession>
<keyword evidence="2" id="KW-0560">Oxidoreductase</keyword>
<dbReference type="OrthoDB" id="5193947at2"/>
<evidence type="ECO:0000259" key="5">
    <source>
        <dbReference type="SMART" id="SM00984"/>
    </source>
</evidence>
<keyword evidence="7" id="KW-1185">Reference proteome</keyword>
<dbReference type="PANTHER" id="PTHR43491:SF2">
    <property type="entry name" value="UDP-N-ACETYL-D-MANNOSAMINE DEHYDROGENASE"/>
    <property type="match status" value="1"/>
</dbReference>
<dbReference type="InterPro" id="IPR017476">
    <property type="entry name" value="UDP-Glc/GDP-Man"/>
</dbReference>
<name>A0A066U6R2_9PSEU</name>
<comment type="similarity">
    <text evidence="1 4">Belongs to the UDP-glucose/GDP-mannose dehydrogenase family.</text>
</comment>
<dbReference type="GO" id="GO:0051287">
    <property type="term" value="F:NAD binding"/>
    <property type="evidence" value="ECO:0007669"/>
    <property type="project" value="InterPro"/>
</dbReference>
<dbReference type="InterPro" id="IPR036291">
    <property type="entry name" value="NAD(P)-bd_dom_sf"/>
</dbReference>
<evidence type="ECO:0000256" key="4">
    <source>
        <dbReference type="PIRNR" id="PIRNR000124"/>
    </source>
</evidence>
<dbReference type="RefSeq" id="WP_051735820.1">
    <property type="nucleotide sequence ID" value="NZ_JMQI01000014.1"/>
</dbReference>
<gene>
    <name evidence="6" type="ORF">DV20_06940</name>
</gene>
<evidence type="ECO:0000313" key="6">
    <source>
        <dbReference type="EMBL" id="KDN22765.1"/>
    </source>
</evidence>
<reference evidence="6 7" key="1">
    <citation type="submission" date="2014-05" db="EMBL/GenBank/DDBJ databases">
        <title>Draft genome sequence of Amycolatopsis rifamycinica DSM 46095.</title>
        <authorList>
            <person name="Lal R."/>
            <person name="Saxena A."/>
            <person name="Kumari R."/>
            <person name="Mukherjee U."/>
            <person name="Singh P."/>
            <person name="Sangwan N."/>
            <person name="Mahato N.K."/>
        </authorList>
    </citation>
    <scope>NUCLEOTIDE SEQUENCE [LARGE SCALE GENOMIC DNA]</scope>
    <source>
        <strain evidence="6 7">DSM 46095</strain>
    </source>
</reference>
<dbReference type="SMART" id="SM00984">
    <property type="entry name" value="UDPG_MGDP_dh_C"/>
    <property type="match status" value="1"/>
</dbReference>
<dbReference type="InterPro" id="IPR008927">
    <property type="entry name" value="6-PGluconate_DH-like_C_sf"/>
</dbReference>
<dbReference type="InterPro" id="IPR036220">
    <property type="entry name" value="UDP-Glc/GDP-Man_DH_C_sf"/>
</dbReference>
<dbReference type="InterPro" id="IPR014026">
    <property type="entry name" value="UDP-Glc/GDP-Man_DH_dimer"/>
</dbReference>
<proteinExistence type="inferred from homology"/>
<dbReference type="PANTHER" id="PTHR43491">
    <property type="entry name" value="UDP-N-ACETYL-D-MANNOSAMINE DEHYDROGENASE"/>
    <property type="match status" value="1"/>
</dbReference>
<dbReference type="GO" id="GO:0016616">
    <property type="term" value="F:oxidoreductase activity, acting on the CH-OH group of donors, NAD or NADP as acceptor"/>
    <property type="evidence" value="ECO:0007669"/>
    <property type="project" value="InterPro"/>
</dbReference>
<protein>
    <submittedName>
        <fullName evidence="6">UDP-glucose 6-dehydrogenase</fullName>
    </submittedName>
</protein>
<dbReference type="STRING" id="287986.DV20_06940"/>
<organism evidence="6 7">
    <name type="scientific">Amycolatopsis rifamycinica</name>
    <dbReference type="NCBI Taxonomy" id="287986"/>
    <lineage>
        <taxon>Bacteria</taxon>
        <taxon>Bacillati</taxon>
        <taxon>Actinomycetota</taxon>
        <taxon>Actinomycetes</taxon>
        <taxon>Pseudonocardiales</taxon>
        <taxon>Pseudonocardiaceae</taxon>
        <taxon>Amycolatopsis</taxon>
    </lineage>
</organism>
<keyword evidence="3" id="KW-0520">NAD</keyword>
<evidence type="ECO:0000256" key="1">
    <source>
        <dbReference type="ARBA" id="ARBA00006601"/>
    </source>
</evidence>
<dbReference type="NCBIfam" id="TIGR03026">
    <property type="entry name" value="NDP-sugDHase"/>
    <property type="match status" value="1"/>
</dbReference>
<dbReference type="InterPro" id="IPR014027">
    <property type="entry name" value="UDP-Glc/GDP-Man_DH_C"/>
</dbReference>
<dbReference type="PIRSF" id="PIRSF000124">
    <property type="entry name" value="UDPglc_GDPman_dh"/>
    <property type="match status" value="1"/>
</dbReference>
<dbReference type="InterPro" id="IPR001732">
    <property type="entry name" value="UDP-Glc/GDP-Man_DH_N"/>
</dbReference>
<sequence length="468" mass="49611">MRFLPDKDQLRVAVIGFGYVGSCIAATLADRGFDVVGVDTDPRLVDELARGHCRFAEEGLAELIFRGLADGHLRVTTDIAEAGSADVVLISVGTPVREDGSLAEEQLRGACRALSEHLRPGQLIVLKSTVPPGTTRGIVLPLLEESGLSGGVDFGLAFTPERLAEGTALRELRTFPIVAGGLGADSEAAAEAFWQRALGVEVIPRDSLEAAEIVKLASNWWIDLNIALANELAKFCALYGVDVLDVISAANTIPKGAGNVNILLPSVGVGGSCLTKDPWMVWRSADRLGLQIRTAPAGREVNAGMPEYTAQLAVDELVRQGKNPTGSKVAVLGLAFKNDTGDLRATPTVGAVKTLAKAGLTVSVYDPLVDADAAEELFGIRPSATLEEAVRDADCLAILALHRDFHDLDFAALPVAENCLVLDGRAYYPKEKIAELRAAGYVYRGIGRGDAIPGPDEGAQRIWTETGR</sequence>
<dbReference type="Gene3D" id="3.40.50.720">
    <property type="entry name" value="NAD(P)-binding Rossmann-like Domain"/>
    <property type="match status" value="2"/>
</dbReference>